<dbReference type="GO" id="GO:0097196">
    <property type="term" value="C:Shu complex"/>
    <property type="evidence" value="ECO:0007669"/>
    <property type="project" value="TreeGrafter"/>
</dbReference>
<protein>
    <submittedName>
        <fullName evidence="2">Uncharacterized protein LOC105363622</fullName>
    </submittedName>
</protein>
<sequence>MLSENDFVRTTLIHGDAELCKTFLFEAAISWAKDGHQVCYISSRQLQCLPPTLHDRSEPSAEALKLITFMSVGNYEELADQLVELHTFRKPPSVLLIDDLDLFAANPGIRGCSREVHVARCCALVLHAAFSCSRVTNCPIQVCAASFEATDYETIYCKYFDNRWLLNAEVGESSTEEGRRVWVKRPNGSQTFEFCRLDDAVLVLRRILVAELNPSINI</sequence>
<reference evidence="2" key="1">
    <citation type="submission" date="2025-08" db="UniProtKB">
        <authorList>
            <consortium name="RefSeq"/>
        </authorList>
    </citation>
    <scope>IDENTIFICATION</scope>
</reference>
<dbReference type="GO" id="GO:0000724">
    <property type="term" value="P:double-strand break repair via homologous recombination"/>
    <property type="evidence" value="ECO:0007669"/>
    <property type="project" value="TreeGrafter"/>
</dbReference>
<organism evidence="1 2">
    <name type="scientific">Ceratosolen solmsi marchali</name>
    <dbReference type="NCBI Taxonomy" id="326594"/>
    <lineage>
        <taxon>Eukaryota</taxon>
        <taxon>Metazoa</taxon>
        <taxon>Ecdysozoa</taxon>
        <taxon>Arthropoda</taxon>
        <taxon>Hexapoda</taxon>
        <taxon>Insecta</taxon>
        <taxon>Pterygota</taxon>
        <taxon>Neoptera</taxon>
        <taxon>Endopterygota</taxon>
        <taxon>Hymenoptera</taxon>
        <taxon>Apocrita</taxon>
        <taxon>Proctotrupomorpha</taxon>
        <taxon>Chalcidoidea</taxon>
        <taxon>Agaonidae</taxon>
        <taxon>Agaoninae</taxon>
        <taxon>Ceratosolen</taxon>
    </lineage>
</organism>
<accession>A0AAJ6YKD1</accession>
<dbReference type="PANTHER" id="PTHR28653">
    <property type="match status" value="1"/>
</dbReference>
<dbReference type="KEGG" id="csol:105363622"/>
<dbReference type="AlphaFoldDB" id="A0AAJ6YKD1"/>
<dbReference type="PANTHER" id="PTHR28653:SF1">
    <property type="entry name" value="ATPASE SWSAP1"/>
    <property type="match status" value="1"/>
</dbReference>
<name>A0AAJ6YKD1_9HYME</name>
<dbReference type="GeneID" id="105363622"/>
<evidence type="ECO:0000313" key="1">
    <source>
        <dbReference type="Proteomes" id="UP000695007"/>
    </source>
</evidence>
<keyword evidence="1" id="KW-1185">Reference proteome</keyword>
<evidence type="ECO:0000313" key="2">
    <source>
        <dbReference type="RefSeq" id="XP_011499668.1"/>
    </source>
</evidence>
<proteinExistence type="predicted"/>
<gene>
    <name evidence="2" type="primary">LOC105363622</name>
</gene>
<dbReference type="RefSeq" id="XP_011499668.1">
    <property type="nucleotide sequence ID" value="XM_011501366.1"/>
</dbReference>
<dbReference type="GO" id="GO:0003697">
    <property type="term" value="F:single-stranded DNA binding"/>
    <property type="evidence" value="ECO:0007669"/>
    <property type="project" value="TreeGrafter"/>
</dbReference>
<dbReference type="Proteomes" id="UP000695007">
    <property type="component" value="Unplaced"/>
</dbReference>